<gene>
    <name evidence="13" type="ORF">ICHIAU1_23130</name>
</gene>
<dbReference type="Proteomes" id="UP000463961">
    <property type="component" value="Chromosome"/>
</dbReference>
<evidence type="ECO:0000256" key="10">
    <source>
        <dbReference type="ARBA" id="ARBA00038489"/>
    </source>
</evidence>
<comment type="similarity">
    <text evidence="10">Belongs to the peroxiredoxin family. BCP/PrxQ subfamily.</text>
</comment>
<dbReference type="PIRSF" id="PIRSF000239">
    <property type="entry name" value="AHPC"/>
    <property type="match status" value="1"/>
</dbReference>
<comment type="function">
    <text evidence="1">Thiol-specific peroxidase that catalyzes the reduction of hydrogen peroxide and organic hydroperoxides to water and alcohols, respectively. Plays a role in cell protection against oxidative stress by detoxifying peroxides and as sensor of hydrogen peroxide-mediated signaling events.</text>
</comment>
<dbReference type="AlphaFoldDB" id="A0A679HV84"/>
<evidence type="ECO:0000256" key="4">
    <source>
        <dbReference type="ARBA" id="ARBA00022559"/>
    </source>
</evidence>
<dbReference type="InterPro" id="IPR050924">
    <property type="entry name" value="Peroxiredoxin_BCP/PrxQ"/>
</dbReference>
<dbReference type="GO" id="GO:0008379">
    <property type="term" value="F:thioredoxin peroxidase activity"/>
    <property type="evidence" value="ECO:0007669"/>
    <property type="project" value="TreeGrafter"/>
</dbReference>
<dbReference type="OrthoDB" id="5572803at2"/>
<dbReference type="GO" id="GO:0045454">
    <property type="term" value="P:cell redox homeostasis"/>
    <property type="evidence" value="ECO:0007669"/>
    <property type="project" value="TreeGrafter"/>
</dbReference>
<dbReference type="SUPFAM" id="SSF52833">
    <property type="entry name" value="Thioredoxin-like"/>
    <property type="match status" value="1"/>
</dbReference>
<proteinExistence type="inferred from homology"/>
<dbReference type="PROSITE" id="PS51352">
    <property type="entry name" value="THIOREDOXIN_2"/>
    <property type="match status" value="1"/>
</dbReference>
<keyword evidence="4" id="KW-0575">Peroxidase</keyword>
<dbReference type="PANTHER" id="PTHR42801:SF4">
    <property type="entry name" value="AHPC_TSA FAMILY PROTEIN"/>
    <property type="match status" value="1"/>
</dbReference>
<keyword evidence="5" id="KW-0049">Antioxidant</keyword>
<dbReference type="Gene3D" id="3.40.30.10">
    <property type="entry name" value="Glutaredoxin"/>
    <property type="match status" value="1"/>
</dbReference>
<evidence type="ECO:0000313" key="13">
    <source>
        <dbReference type="EMBL" id="BBU70030.1"/>
    </source>
</evidence>
<dbReference type="InterPro" id="IPR024706">
    <property type="entry name" value="Peroxiredoxin_AhpC-typ"/>
</dbReference>
<dbReference type="InterPro" id="IPR000866">
    <property type="entry name" value="AhpC/TSA"/>
</dbReference>
<dbReference type="GO" id="GO:0034599">
    <property type="term" value="P:cellular response to oxidative stress"/>
    <property type="evidence" value="ECO:0007669"/>
    <property type="project" value="TreeGrafter"/>
</dbReference>
<comment type="catalytic activity">
    <reaction evidence="12">
        <text>a hydroperoxide + [thioredoxin]-dithiol = an alcohol + [thioredoxin]-disulfide + H2O</text>
        <dbReference type="Rhea" id="RHEA:62620"/>
        <dbReference type="Rhea" id="RHEA-COMP:10698"/>
        <dbReference type="Rhea" id="RHEA-COMP:10700"/>
        <dbReference type="ChEBI" id="CHEBI:15377"/>
        <dbReference type="ChEBI" id="CHEBI:29950"/>
        <dbReference type="ChEBI" id="CHEBI:30879"/>
        <dbReference type="ChEBI" id="CHEBI:35924"/>
        <dbReference type="ChEBI" id="CHEBI:50058"/>
        <dbReference type="EC" id="1.11.1.24"/>
    </reaction>
</comment>
<evidence type="ECO:0000256" key="9">
    <source>
        <dbReference type="ARBA" id="ARBA00032824"/>
    </source>
</evidence>
<evidence type="ECO:0000256" key="12">
    <source>
        <dbReference type="ARBA" id="ARBA00049091"/>
    </source>
</evidence>
<dbReference type="FunFam" id="3.40.30.10:FF:000007">
    <property type="entry name" value="Thioredoxin-dependent thiol peroxidase"/>
    <property type="match status" value="1"/>
</dbReference>
<dbReference type="PANTHER" id="PTHR42801">
    <property type="entry name" value="THIOREDOXIN-DEPENDENT PEROXIDE REDUCTASE"/>
    <property type="match status" value="1"/>
</dbReference>
<protein>
    <recommendedName>
        <fullName evidence="3">thioredoxin-dependent peroxiredoxin</fullName>
        <ecNumber evidence="3">1.11.1.24</ecNumber>
    </recommendedName>
    <alternativeName>
        <fullName evidence="9">Thioredoxin peroxidase</fullName>
    </alternativeName>
    <alternativeName>
        <fullName evidence="11">Thioredoxin-dependent peroxiredoxin Bcp</fullName>
    </alternativeName>
</protein>
<evidence type="ECO:0000256" key="8">
    <source>
        <dbReference type="ARBA" id="ARBA00023284"/>
    </source>
</evidence>
<dbReference type="EC" id="1.11.1.24" evidence="3"/>
<dbReference type="Pfam" id="PF00578">
    <property type="entry name" value="AhpC-TSA"/>
    <property type="match status" value="1"/>
</dbReference>
<dbReference type="GO" id="GO:0005737">
    <property type="term" value="C:cytoplasm"/>
    <property type="evidence" value="ECO:0007669"/>
    <property type="project" value="TreeGrafter"/>
</dbReference>
<evidence type="ECO:0000256" key="2">
    <source>
        <dbReference type="ARBA" id="ARBA00011245"/>
    </source>
</evidence>
<evidence type="ECO:0000256" key="3">
    <source>
        <dbReference type="ARBA" id="ARBA00013017"/>
    </source>
</evidence>
<evidence type="ECO:0000256" key="6">
    <source>
        <dbReference type="ARBA" id="ARBA00023002"/>
    </source>
</evidence>
<name>A0A679HV84_9RHOO</name>
<keyword evidence="6" id="KW-0560">Oxidoreductase</keyword>
<organism evidence="13 14">
    <name type="scientific">Fluviibacter phosphoraccumulans</name>
    <dbReference type="NCBI Taxonomy" id="1751046"/>
    <lineage>
        <taxon>Bacteria</taxon>
        <taxon>Pseudomonadati</taxon>
        <taxon>Pseudomonadota</taxon>
        <taxon>Betaproteobacteria</taxon>
        <taxon>Rhodocyclales</taxon>
        <taxon>Fluviibacteraceae</taxon>
        <taxon>Fluviibacter</taxon>
    </lineage>
</organism>
<evidence type="ECO:0000313" key="14">
    <source>
        <dbReference type="Proteomes" id="UP000463961"/>
    </source>
</evidence>
<keyword evidence="7" id="KW-1015">Disulfide bond</keyword>
<sequence>MKYLITLVVIGLLVWLWRSQSSVKAGDGNLPTIGAPAPAFDLPDTRGVHHKLADYRGHWVVLYFYPKADTPGCTRESCKFRDDWHSFQQMGVVLAGISADTPAANAAFALKFHLPFPLLSDTGGAFARQYGAWMNLGITGFPRRYTYIIDPDGRIAKVYTDVSVSEHSAEVLADLKKLTGY</sequence>
<keyword evidence="8" id="KW-0676">Redox-active center</keyword>
<keyword evidence="14" id="KW-1185">Reference proteome</keyword>
<evidence type="ECO:0000256" key="11">
    <source>
        <dbReference type="ARBA" id="ARBA00042639"/>
    </source>
</evidence>
<dbReference type="CDD" id="cd03017">
    <property type="entry name" value="PRX_BCP"/>
    <property type="match status" value="1"/>
</dbReference>
<dbReference type="EMBL" id="AP022345">
    <property type="protein sequence ID" value="BBU70030.1"/>
    <property type="molecule type" value="Genomic_DNA"/>
</dbReference>
<dbReference type="InterPro" id="IPR013766">
    <property type="entry name" value="Thioredoxin_domain"/>
</dbReference>
<comment type="subunit">
    <text evidence="2">Monomer.</text>
</comment>
<evidence type="ECO:0000256" key="5">
    <source>
        <dbReference type="ARBA" id="ARBA00022862"/>
    </source>
</evidence>
<dbReference type="RefSeq" id="WP_162049333.1">
    <property type="nucleotide sequence ID" value="NZ_AP019011.1"/>
</dbReference>
<reference evidence="14" key="1">
    <citation type="submission" date="2020-01" db="EMBL/GenBank/DDBJ databases">
        <title>Phosphoaccumulans saitamaens gen. nov., sp. nov., a polyphosphate accumulating bacterium isolated from surface river water.</title>
        <authorList>
            <person name="Watanabe K."/>
            <person name="Suda W."/>
        </authorList>
    </citation>
    <scope>NUCLEOTIDE SEQUENCE [LARGE SCALE GENOMIC DNA]</scope>
    <source>
        <strain evidence="14">ICHIAU1</strain>
    </source>
</reference>
<evidence type="ECO:0000256" key="7">
    <source>
        <dbReference type="ARBA" id="ARBA00023157"/>
    </source>
</evidence>
<accession>A0A679HV84</accession>
<evidence type="ECO:0000256" key="1">
    <source>
        <dbReference type="ARBA" id="ARBA00003330"/>
    </source>
</evidence>
<dbReference type="InterPro" id="IPR036249">
    <property type="entry name" value="Thioredoxin-like_sf"/>
</dbReference>